<gene>
    <name evidence="1" type="ORF">SteCoe_3407</name>
</gene>
<reference evidence="1 2" key="1">
    <citation type="submission" date="2016-11" db="EMBL/GenBank/DDBJ databases">
        <title>The macronuclear genome of Stentor coeruleus: a giant cell with tiny introns.</title>
        <authorList>
            <person name="Slabodnick M."/>
            <person name="Ruby J.G."/>
            <person name="Reiff S.B."/>
            <person name="Swart E.C."/>
            <person name="Gosai S."/>
            <person name="Prabakaran S."/>
            <person name="Witkowska E."/>
            <person name="Larue G.E."/>
            <person name="Fisher S."/>
            <person name="Freeman R.M."/>
            <person name="Gunawardena J."/>
            <person name="Chu W."/>
            <person name="Stover N.A."/>
            <person name="Gregory B.D."/>
            <person name="Nowacki M."/>
            <person name="Derisi J."/>
            <person name="Roy S.W."/>
            <person name="Marshall W.F."/>
            <person name="Sood P."/>
        </authorList>
    </citation>
    <scope>NUCLEOTIDE SEQUENCE [LARGE SCALE GENOMIC DNA]</scope>
    <source>
        <strain evidence="1">WM001</strain>
    </source>
</reference>
<name>A0A1R2CX49_9CILI</name>
<keyword evidence="2" id="KW-1185">Reference proteome</keyword>
<protein>
    <submittedName>
        <fullName evidence="1">Uncharacterized protein</fullName>
    </submittedName>
</protein>
<evidence type="ECO:0000313" key="1">
    <source>
        <dbReference type="EMBL" id="OMJ93572.1"/>
    </source>
</evidence>
<comment type="caution">
    <text evidence="1">The sequence shown here is derived from an EMBL/GenBank/DDBJ whole genome shotgun (WGS) entry which is preliminary data.</text>
</comment>
<dbReference type="EMBL" id="MPUH01000040">
    <property type="protein sequence ID" value="OMJ93572.1"/>
    <property type="molecule type" value="Genomic_DNA"/>
</dbReference>
<proteinExistence type="predicted"/>
<dbReference type="AlphaFoldDB" id="A0A1R2CX49"/>
<evidence type="ECO:0000313" key="2">
    <source>
        <dbReference type="Proteomes" id="UP000187209"/>
    </source>
</evidence>
<sequence length="98" mass="11199">MGSCIQSEIDIKNYDIVIGNRNNISQENEDFIDISLSSEEVPEQKLDEWYKFKQTKCRSLSDSIALMSTNQQSERKISVYSKPGSMVDSFAVSFPLHK</sequence>
<dbReference type="Proteomes" id="UP000187209">
    <property type="component" value="Unassembled WGS sequence"/>
</dbReference>
<organism evidence="1 2">
    <name type="scientific">Stentor coeruleus</name>
    <dbReference type="NCBI Taxonomy" id="5963"/>
    <lineage>
        <taxon>Eukaryota</taxon>
        <taxon>Sar</taxon>
        <taxon>Alveolata</taxon>
        <taxon>Ciliophora</taxon>
        <taxon>Postciliodesmatophora</taxon>
        <taxon>Heterotrichea</taxon>
        <taxon>Heterotrichida</taxon>
        <taxon>Stentoridae</taxon>
        <taxon>Stentor</taxon>
    </lineage>
</organism>
<accession>A0A1R2CX49</accession>